<name>A0A2W1NNN9_PAEXE</name>
<evidence type="ECO:0000256" key="2">
    <source>
        <dbReference type="ARBA" id="ARBA00023125"/>
    </source>
</evidence>
<keyword evidence="1" id="KW-0805">Transcription regulation</keyword>
<dbReference type="PANTHER" id="PTHR43280:SF28">
    <property type="entry name" value="HTH-TYPE TRANSCRIPTIONAL ACTIVATOR RHAS"/>
    <property type="match status" value="1"/>
</dbReference>
<evidence type="ECO:0000313" key="5">
    <source>
        <dbReference type="EMBL" id="PZE20543.1"/>
    </source>
</evidence>
<feature type="domain" description="HTH araC/xylS-type" evidence="4">
    <location>
        <begin position="178"/>
        <end position="276"/>
    </location>
</feature>
<dbReference type="InterPro" id="IPR014710">
    <property type="entry name" value="RmlC-like_jellyroll"/>
</dbReference>
<evidence type="ECO:0000256" key="3">
    <source>
        <dbReference type="ARBA" id="ARBA00023163"/>
    </source>
</evidence>
<reference evidence="5" key="1">
    <citation type="submission" date="2018-06" db="EMBL/GenBank/DDBJ databases">
        <title>Paenibacillus xerothermodurans sp. nov. an extremely dry heat resistant spore forming bacterium isolated from the soil of Cape Canaveral, Florida.</title>
        <authorList>
            <person name="Seuylemezian A."/>
            <person name="Kaur N."/>
            <person name="Patil P."/>
            <person name="Patil P."/>
            <person name="Mayilraj S."/>
            <person name="Vaishampayan P."/>
        </authorList>
    </citation>
    <scope>NUCLEOTIDE SEQUENCE [LARGE SCALE GENOMIC DNA]</scope>
    <source>
        <strain evidence="5">ATCC 27380</strain>
    </source>
</reference>
<dbReference type="EMBL" id="NHRJ02000006">
    <property type="protein sequence ID" value="PZE20543.1"/>
    <property type="molecule type" value="Genomic_DNA"/>
</dbReference>
<dbReference type="InterPro" id="IPR003313">
    <property type="entry name" value="AraC-bd"/>
</dbReference>
<dbReference type="RefSeq" id="WP_089200296.1">
    <property type="nucleotide sequence ID" value="NZ_NHRJ02000006.1"/>
</dbReference>
<dbReference type="OrthoDB" id="9816335at2"/>
<dbReference type="Proteomes" id="UP000214746">
    <property type="component" value="Unassembled WGS sequence"/>
</dbReference>
<dbReference type="PROSITE" id="PS01124">
    <property type="entry name" value="HTH_ARAC_FAMILY_2"/>
    <property type="match status" value="1"/>
</dbReference>
<comment type="caution">
    <text evidence="5">The sequence shown here is derived from an EMBL/GenBank/DDBJ whole genome shotgun (WGS) entry which is preliminary data.</text>
</comment>
<evidence type="ECO:0000256" key="1">
    <source>
        <dbReference type="ARBA" id="ARBA00023015"/>
    </source>
</evidence>
<dbReference type="InterPro" id="IPR018060">
    <property type="entry name" value="HTH_AraC"/>
</dbReference>
<dbReference type="Pfam" id="PF12833">
    <property type="entry name" value="HTH_18"/>
    <property type="match status" value="1"/>
</dbReference>
<accession>A0A2W1NNN9</accession>
<dbReference type="Pfam" id="PF02311">
    <property type="entry name" value="AraC_binding"/>
    <property type="match status" value="1"/>
</dbReference>
<sequence>MQVAYDLERDLPVKVSEWTPSSSLETFHWHTALEIGYCVSGSGWFFFGDKKYRAKAGDVFVVNNMERHIAQSDPDNPSKYLFVFFSKEIVESEQELLLPFIYRPATFQNQIPAEQTAARKIGQLIHFLRQEFAERQPAFQAMIRGTMMQICALLLRHYGQHSPPGRNNSVFSLYFILLPALSYLQENFREPLELSDVASQLALSPSRTRHLFKEVMGIGFKDYLTELRVNEAKKLLASTDLSIMQVYLQSGFQNHNSFYRAFNAIVGMTPNQYRFCKSK</sequence>
<dbReference type="GO" id="GO:0003700">
    <property type="term" value="F:DNA-binding transcription factor activity"/>
    <property type="evidence" value="ECO:0007669"/>
    <property type="project" value="InterPro"/>
</dbReference>
<dbReference type="InterPro" id="IPR009057">
    <property type="entry name" value="Homeodomain-like_sf"/>
</dbReference>
<dbReference type="GO" id="GO:0043565">
    <property type="term" value="F:sequence-specific DNA binding"/>
    <property type="evidence" value="ECO:0007669"/>
    <property type="project" value="InterPro"/>
</dbReference>
<dbReference type="SUPFAM" id="SSF51215">
    <property type="entry name" value="Regulatory protein AraC"/>
    <property type="match status" value="1"/>
</dbReference>
<proteinExistence type="predicted"/>
<keyword evidence="6" id="KW-1185">Reference proteome</keyword>
<gene>
    <name evidence="5" type="ORF">CBW46_012270</name>
</gene>
<evidence type="ECO:0000313" key="6">
    <source>
        <dbReference type="Proteomes" id="UP000214746"/>
    </source>
</evidence>
<dbReference type="Gene3D" id="1.10.10.60">
    <property type="entry name" value="Homeodomain-like"/>
    <property type="match status" value="2"/>
</dbReference>
<keyword evidence="3" id="KW-0804">Transcription</keyword>
<dbReference type="SMART" id="SM00342">
    <property type="entry name" value="HTH_ARAC"/>
    <property type="match status" value="1"/>
</dbReference>
<dbReference type="PANTHER" id="PTHR43280">
    <property type="entry name" value="ARAC-FAMILY TRANSCRIPTIONAL REGULATOR"/>
    <property type="match status" value="1"/>
</dbReference>
<dbReference type="Gene3D" id="2.60.120.10">
    <property type="entry name" value="Jelly Rolls"/>
    <property type="match status" value="1"/>
</dbReference>
<dbReference type="InterPro" id="IPR037923">
    <property type="entry name" value="HTH-like"/>
</dbReference>
<organism evidence="5 6">
    <name type="scientific">Paenibacillus xerothermodurans</name>
    <dbReference type="NCBI Taxonomy" id="1977292"/>
    <lineage>
        <taxon>Bacteria</taxon>
        <taxon>Bacillati</taxon>
        <taxon>Bacillota</taxon>
        <taxon>Bacilli</taxon>
        <taxon>Bacillales</taxon>
        <taxon>Paenibacillaceae</taxon>
        <taxon>Paenibacillus</taxon>
    </lineage>
</organism>
<dbReference type="AlphaFoldDB" id="A0A2W1NNN9"/>
<dbReference type="SUPFAM" id="SSF46689">
    <property type="entry name" value="Homeodomain-like"/>
    <property type="match status" value="2"/>
</dbReference>
<evidence type="ECO:0000259" key="4">
    <source>
        <dbReference type="PROSITE" id="PS01124"/>
    </source>
</evidence>
<protein>
    <submittedName>
        <fullName evidence="5">AraC family transcriptional regulator</fullName>
    </submittedName>
</protein>
<keyword evidence="2" id="KW-0238">DNA-binding</keyword>